<accession>A0A7S4RIB3</accession>
<proteinExistence type="predicted"/>
<protein>
    <submittedName>
        <fullName evidence="2">Uncharacterized protein</fullName>
    </submittedName>
</protein>
<gene>
    <name evidence="2" type="ORF">AMON00008_LOCUS35892</name>
</gene>
<name>A0A7S4RIB3_9DINO</name>
<dbReference type="EMBL" id="HBNR01051282">
    <property type="protein sequence ID" value="CAE4615425.1"/>
    <property type="molecule type" value="Transcribed_RNA"/>
</dbReference>
<dbReference type="AlphaFoldDB" id="A0A7S4RIB3"/>
<sequence>MAQAIWPRPFGSTHFHLRVPLRRLGRRGPQAAEAHAMSGLMIHTKTVLAVDSLTSMEKVAPAKEDRFVADLVGADKRDFRLELREDEDKLGTSKAKKVRFAADSGGADELYLLPELLEDEDGQDEEAAELGESSVDSGASAGKGGGPEEEAEPGPGDFRFQEAAERRRSRRSVTGRPTSGAALAQPLDPVGSCLWQRRMPPAPAAPAGGEGRA</sequence>
<evidence type="ECO:0000256" key="1">
    <source>
        <dbReference type="SAM" id="MobiDB-lite"/>
    </source>
</evidence>
<organism evidence="2">
    <name type="scientific">Alexandrium monilatum</name>
    <dbReference type="NCBI Taxonomy" id="311494"/>
    <lineage>
        <taxon>Eukaryota</taxon>
        <taxon>Sar</taxon>
        <taxon>Alveolata</taxon>
        <taxon>Dinophyceae</taxon>
        <taxon>Gonyaulacales</taxon>
        <taxon>Pyrocystaceae</taxon>
        <taxon>Alexandrium</taxon>
    </lineage>
</organism>
<feature type="region of interest" description="Disordered" evidence="1">
    <location>
        <begin position="122"/>
        <end position="213"/>
    </location>
</feature>
<reference evidence="2" key="1">
    <citation type="submission" date="2021-01" db="EMBL/GenBank/DDBJ databases">
        <authorList>
            <person name="Corre E."/>
            <person name="Pelletier E."/>
            <person name="Niang G."/>
            <person name="Scheremetjew M."/>
            <person name="Finn R."/>
            <person name="Kale V."/>
            <person name="Holt S."/>
            <person name="Cochrane G."/>
            <person name="Meng A."/>
            <person name="Brown T."/>
            <person name="Cohen L."/>
        </authorList>
    </citation>
    <scope>NUCLEOTIDE SEQUENCE</scope>
    <source>
        <strain evidence="2">CCMP3105</strain>
    </source>
</reference>
<evidence type="ECO:0000313" key="2">
    <source>
        <dbReference type="EMBL" id="CAE4615425.1"/>
    </source>
</evidence>